<dbReference type="RefSeq" id="WP_103464563.1">
    <property type="nucleotide sequence ID" value="NZ_PPXC01000003.1"/>
</dbReference>
<dbReference type="GO" id="GO:0008168">
    <property type="term" value="F:methyltransferase activity"/>
    <property type="evidence" value="ECO:0007669"/>
    <property type="project" value="UniProtKB-KW"/>
</dbReference>
<dbReference type="InterPro" id="IPR041698">
    <property type="entry name" value="Methyltransf_25"/>
</dbReference>
<name>A0A2S4A059_ARTGL</name>
<evidence type="ECO:0000313" key="3">
    <source>
        <dbReference type="EMBL" id="POH74517.1"/>
    </source>
</evidence>
<sequence length="214" mass="22644">MTTIFDETYWNERYGNSGKIWSGNPNPQLVAEAAALDSGSVQAPKKALDVGCGEGADSVWLAGQGWQVTGVDISTVALQRAAAHSAELELPGSVAWEHHDLLGWTPPAASFDLISAQFMHLPRPDRDKLFARLAAAVVPGGTLLIVGHAPSDSAAGAHRALGADMFFTAKQIAEALDPSQWDVVVAASRPRSASGPDGETITIHDEVMRAVRLK</sequence>
<evidence type="ECO:0000259" key="2">
    <source>
        <dbReference type="Pfam" id="PF13649"/>
    </source>
</evidence>
<dbReference type="AlphaFoldDB" id="A0A2S4A059"/>
<gene>
    <name evidence="3" type="ORF">CVS27_04645</name>
</gene>
<protein>
    <submittedName>
        <fullName evidence="3">SAM-dependent methyltransferase</fullName>
    </submittedName>
</protein>
<dbReference type="SUPFAM" id="SSF53335">
    <property type="entry name" value="S-adenosyl-L-methionine-dependent methyltransferases"/>
    <property type="match status" value="1"/>
</dbReference>
<proteinExistence type="predicted"/>
<dbReference type="Proteomes" id="UP000237061">
    <property type="component" value="Unassembled WGS sequence"/>
</dbReference>
<reference evidence="3 4" key="1">
    <citation type="submission" date="2018-01" db="EMBL/GenBank/DDBJ databases">
        <title>Arthrobacter sp. nov., from glaciers in China.</title>
        <authorList>
            <person name="Liu Q."/>
            <person name="Xin Y.-H."/>
        </authorList>
    </citation>
    <scope>NUCLEOTIDE SEQUENCE [LARGE SCALE GENOMIC DNA]</scope>
    <source>
        <strain evidence="3 4">HLT2-12-2</strain>
    </source>
</reference>
<dbReference type="Gene3D" id="3.40.50.150">
    <property type="entry name" value="Vaccinia Virus protein VP39"/>
    <property type="match status" value="1"/>
</dbReference>
<dbReference type="EMBL" id="PPXC01000003">
    <property type="protein sequence ID" value="POH74517.1"/>
    <property type="molecule type" value="Genomic_DNA"/>
</dbReference>
<keyword evidence="1 3" id="KW-0808">Transferase</keyword>
<keyword evidence="3" id="KW-0489">Methyltransferase</keyword>
<dbReference type="GO" id="GO:0032259">
    <property type="term" value="P:methylation"/>
    <property type="evidence" value="ECO:0007669"/>
    <property type="project" value="UniProtKB-KW"/>
</dbReference>
<feature type="domain" description="Methyltransferase" evidence="2">
    <location>
        <begin position="48"/>
        <end position="141"/>
    </location>
</feature>
<evidence type="ECO:0000313" key="4">
    <source>
        <dbReference type="Proteomes" id="UP000237061"/>
    </source>
</evidence>
<dbReference type="CDD" id="cd02440">
    <property type="entry name" value="AdoMet_MTases"/>
    <property type="match status" value="1"/>
</dbReference>
<comment type="caution">
    <text evidence="3">The sequence shown here is derived from an EMBL/GenBank/DDBJ whole genome shotgun (WGS) entry which is preliminary data.</text>
</comment>
<organism evidence="3 4">
    <name type="scientific">Arthrobacter glacialis</name>
    <dbReference type="NCBI Taxonomy" id="1664"/>
    <lineage>
        <taxon>Bacteria</taxon>
        <taxon>Bacillati</taxon>
        <taxon>Actinomycetota</taxon>
        <taxon>Actinomycetes</taxon>
        <taxon>Micrococcales</taxon>
        <taxon>Micrococcaceae</taxon>
        <taxon>Arthrobacter</taxon>
    </lineage>
</organism>
<evidence type="ECO:0000256" key="1">
    <source>
        <dbReference type="ARBA" id="ARBA00022679"/>
    </source>
</evidence>
<dbReference type="PANTHER" id="PTHR43861">
    <property type="entry name" value="TRANS-ACONITATE 2-METHYLTRANSFERASE-RELATED"/>
    <property type="match status" value="1"/>
</dbReference>
<accession>A0A2S4A059</accession>
<dbReference type="Pfam" id="PF13649">
    <property type="entry name" value="Methyltransf_25"/>
    <property type="match status" value="1"/>
</dbReference>
<dbReference type="InterPro" id="IPR029063">
    <property type="entry name" value="SAM-dependent_MTases_sf"/>
</dbReference>
<keyword evidence="4" id="KW-1185">Reference proteome</keyword>